<organism evidence="1 2">
    <name type="scientific">Avena sativa</name>
    <name type="common">Oat</name>
    <dbReference type="NCBI Taxonomy" id="4498"/>
    <lineage>
        <taxon>Eukaryota</taxon>
        <taxon>Viridiplantae</taxon>
        <taxon>Streptophyta</taxon>
        <taxon>Embryophyta</taxon>
        <taxon>Tracheophyta</taxon>
        <taxon>Spermatophyta</taxon>
        <taxon>Magnoliopsida</taxon>
        <taxon>Liliopsida</taxon>
        <taxon>Poales</taxon>
        <taxon>Poaceae</taxon>
        <taxon>BOP clade</taxon>
        <taxon>Pooideae</taxon>
        <taxon>Poodae</taxon>
        <taxon>Poeae</taxon>
        <taxon>Poeae Chloroplast Group 1 (Aveneae type)</taxon>
        <taxon>Aveninae</taxon>
        <taxon>Avena</taxon>
    </lineage>
</organism>
<reference evidence="1" key="1">
    <citation type="submission" date="2021-05" db="EMBL/GenBank/DDBJ databases">
        <authorList>
            <person name="Scholz U."/>
            <person name="Mascher M."/>
            <person name="Fiebig A."/>
        </authorList>
    </citation>
    <scope>NUCLEOTIDE SEQUENCE [LARGE SCALE GENOMIC DNA]</scope>
</reference>
<protein>
    <submittedName>
        <fullName evidence="1">Uncharacterized protein</fullName>
    </submittedName>
</protein>
<name>A0ACD5YFK9_AVESA</name>
<accession>A0ACD5YFK9</accession>
<dbReference type="Proteomes" id="UP001732700">
    <property type="component" value="Chromosome 5D"/>
</dbReference>
<proteinExistence type="predicted"/>
<sequence>MAERNLCFLSAVDPRYITQYPVCPGPPPVAPPIYPPPVAPPNIPHFKVYIGKIAPTVDNNFVISLLQVCGVVKSWEPVRNPIDGTHTGFGFCEFESAEGCHRAWRLLNKLSIDGQELVLNVDQATRDAPFRYSDTDKDAMERIRSMIEERTKTKLPRPPTLAVQVSACTVDNGNDDAQSSALEERKTRRQCENEEHLGGMKDVGSQCKKDREVTAAVKSSLQIDEAPLMHVRMERESAVEHESKNQHRKRDGFRKSNVEEKGRERKAVGWDCWKDREVSAAGKSSLRIDEAPSRHVPMECESAVEHARKNQHRKRDGVCKSNGEEKRIVFVPGLVSDKQNTSAGEKVALELRATSKSGEKKPLDAKQLLATVPKMKEELFAHDVNWAIYDKYGLHDRMRPWISKKTAQVFDEELAEFVDYVVAATEEHVTAPRMLELLESLLDDDAERFVLLMWRKLIFEIKKVEEGLA</sequence>
<reference evidence="1" key="2">
    <citation type="submission" date="2025-09" db="UniProtKB">
        <authorList>
            <consortium name="EnsemblPlants"/>
        </authorList>
    </citation>
    <scope>IDENTIFICATION</scope>
</reference>
<evidence type="ECO:0000313" key="2">
    <source>
        <dbReference type="Proteomes" id="UP001732700"/>
    </source>
</evidence>
<evidence type="ECO:0000313" key="1">
    <source>
        <dbReference type="EnsemblPlants" id="AVESA.00010b.r2.5DG0966730.1.CDS"/>
    </source>
</evidence>
<keyword evidence="2" id="KW-1185">Reference proteome</keyword>
<dbReference type="EnsemblPlants" id="AVESA.00010b.r2.5DG0966730.1">
    <property type="protein sequence ID" value="AVESA.00010b.r2.5DG0966730.1.CDS"/>
    <property type="gene ID" value="AVESA.00010b.r2.5DG0966730"/>
</dbReference>